<evidence type="ECO:0000313" key="13">
    <source>
        <dbReference type="EMBL" id="OZJ04327.1"/>
    </source>
</evidence>
<accession>A0A261Y132</accession>
<comment type="catalytic activity">
    <reaction evidence="7">
        <text>L-threonyl-[protein] + ATP = O-phospho-L-threonyl-[protein] + ADP + H(+)</text>
        <dbReference type="Rhea" id="RHEA:46608"/>
        <dbReference type="Rhea" id="RHEA-COMP:11060"/>
        <dbReference type="Rhea" id="RHEA-COMP:11605"/>
        <dbReference type="ChEBI" id="CHEBI:15378"/>
        <dbReference type="ChEBI" id="CHEBI:30013"/>
        <dbReference type="ChEBI" id="CHEBI:30616"/>
        <dbReference type="ChEBI" id="CHEBI:61977"/>
        <dbReference type="ChEBI" id="CHEBI:456216"/>
        <dbReference type="EC" id="2.7.11.1"/>
    </reaction>
</comment>
<evidence type="ECO:0000256" key="8">
    <source>
        <dbReference type="ARBA" id="ARBA00048679"/>
    </source>
</evidence>
<dbReference type="InterPro" id="IPR000403">
    <property type="entry name" value="PI3/4_kinase_cat_dom"/>
</dbReference>
<keyword evidence="2" id="KW-0808">Transferase</keyword>
<dbReference type="Gene3D" id="3.30.1010.10">
    <property type="entry name" value="Phosphatidylinositol 3-kinase Catalytic Subunit, Chain A, domain 4"/>
    <property type="match status" value="1"/>
</dbReference>
<feature type="domain" description="PI3K/PI4K catalytic" evidence="11">
    <location>
        <begin position="1693"/>
        <end position="2013"/>
    </location>
</feature>
<evidence type="ECO:0000313" key="14">
    <source>
        <dbReference type="Proteomes" id="UP000242875"/>
    </source>
</evidence>
<evidence type="ECO:0000256" key="6">
    <source>
        <dbReference type="ARBA" id="ARBA00023161"/>
    </source>
</evidence>
<keyword evidence="9" id="KW-0175">Coiled coil</keyword>
<dbReference type="InterPro" id="IPR036940">
    <property type="entry name" value="PI3/4_kinase_cat_sf"/>
</dbReference>
<feature type="compositionally biased region" description="Polar residues" evidence="10">
    <location>
        <begin position="1810"/>
        <end position="1820"/>
    </location>
</feature>
<feature type="region of interest" description="Disordered" evidence="10">
    <location>
        <begin position="1794"/>
        <end position="1821"/>
    </location>
</feature>
<evidence type="ECO:0000259" key="12">
    <source>
        <dbReference type="PROSITE" id="PS51190"/>
    </source>
</evidence>
<dbReference type="InterPro" id="IPR011009">
    <property type="entry name" value="Kinase-like_dom_sf"/>
</dbReference>
<dbReference type="SMART" id="SM00146">
    <property type="entry name" value="PI3Kc"/>
    <property type="match status" value="1"/>
</dbReference>
<dbReference type="Proteomes" id="UP000242875">
    <property type="component" value="Unassembled WGS sequence"/>
</dbReference>
<dbReference type="PROSITE" id="PS00916">
    <property type="entry name" value="PI3_4_KINASE_2"/>
    <property type="match status" value="1"/>
</dbReference>
<proteinExistence type="predicted"/>
<reference evidence="13 14" key="1">
    <citation type="journal article" date="2017" name="Mycologia">
        <title>Bifiguratus adelaidae, gen. et sp. nov., a new member of Mucoromycotina in endophytic and soil-dwelling habitats.</title>
        <authorList>
            <person name="Torres-Cruz T.J."/>
            <person name="Billingsley Tobias T.L."/>
            <person name="Almatruk M."/>
            <person name="Hesse C."/>
            <person name="Kuske C.R."/>
            <person name="Desiro A."/>
            <person name="Benucci G.M."/>
            <person name="Bonito G."/>
            <person name="Stajich J.E."/>
            <person name="Dunlap C."/>
            <person name="Arnold A.E."/>
            <person name="Porras-Alfaro A."/>
        </authorList>
    </citation>
    <scope>NUCLEOTIDE SEQUENCE [LARGE SCALE GENOMIC DNA]</scope>
    <source>
        <strain evidence="13 14">AZ0501</strain>
    </source>
</reference>
<feature type="region of interest" description="Disordered" evidence="10">
    <location>
        <begin position="2150"/>
        <end position="2202"/>
    </location>
</feature>
<dbReference type="GO" id="GO:0000184">
    <property type="term" value="P:nuclear-transcribed mRNA catabolic process, nonsense-mediated decay"/>
    <property type="evidence" value="ECO:0007669"/>
    <property type="project" value="UniProtKB-KW"/>
</dbReference>
<dbReference type="EMBL" id="MVBO01000044">
    <property type="protein sequence ID" value="OZJ04327.1"/>
    <property type="molecule type" value="Genomic_DNA"/>
</dbReference>
<evidence type="ECO:0000256" key="3">
    <source>
        <dbReference type="ARBA" id="ARBA00022741"/>
    </source>
</evidence>
<dbReference type="PANTHER" id="PTHR11139">
    <property type="entry name" value="ATAXIA TELANGIECTASIA MUTATED ATM -RELATED"/>
    <property type="match status" value="1"/>
</dbReference>
<name>A0A261Y132_9FUNG</name>
<evidence type="ECO:0000256" key="9">
    <source>
        <dbReference type="SAM" id="Coils"/>
    </source>
</evidence>
<dbReference type="GO" id="GO:0035556">
    <property type="term" value="P:intracellular signal transduction"/>
    <property type="evidence" value="ECO:0007669"/>
    <property type="project" value="UniProtKB-ARBA"/>
</dbReference>
<keyword evidence="3" id="KW-0547">Nucleotide-binding</keyword>
<dbReference type="InterPro" id="IPR057564">
    <property type="entry name" value="HEAT_ATR"/>
</dbReference>
<dbReference type="SUPFAM" id="SSF48371">
    <property type="entry name" value="ARM repeat"/>
    <property type="match status" value="1"/>
</dbReference>
<feature type="coiled-coil region" evidence="9">
    <location>
        <begin position="1970"/>
        <end position="1997"/>
    </location>
</feature>
<dbReference type="InterPro" id="IPR018936">
    <property type="entry name" value="PI3/4_kinase_CS"/>
</dbReference>
<evidence type="ECO:0000256" key="2">
    <source>
        <dbReference type="ARBA" id="ARBA00022679"/>
    </source>
</evidence>
<keyword evidence="4" id="KW-0418">Kinase</keyword>
<dbReference type="PROSITE" id="PS51190">
    <property type="entry name" value="FATC"/>
    <property type="match status" value="1"/>
</dbReference>
<keyword evidence="5" id="KW-0067">ATP-binding</keyword>
<sequence length="2258" mass="254761">MSAEGVYVGKAIQRLKRDADAGGRDAAEATKELVRYLETEALSLEQAQIVQEACLVGSERQQSLLELLDSSRLSKQRKQQITQILGLLAFNARSDIYFSVMFAELTDWGPPMSETREDRKKWLLLALKESIDKSTMLDNRDPQMSAVIDHMATSVMQQMELFLNSMDDEDYLPAVVDVLKSLAKAFPSYFDQQFKTIVDLLVGWDISGISQSHHEAVATFKPRWMRSVSFACDLLRNFVADMIPSQASELKPDARDRDAAPVHERTTKHSLIGVLRGYLSVLTAISDILKYPGSYPAAAMYLQVHFADLRQRTLDKLLEICKCDRNNHCASLVVDMLCQLTPLTVGYQPGMHARAMKCFAIQLEHAVSAYDQERYHVIFLALMKTLGNLKLPIEPDAIKVVLLPSESIITTIERTDLTTKIVSEGCRIIRHQLIPNVKETGFQQLVLTDCLRTSAQWLCGQSDSSPLWEAIGPLVQNSPSYDLASQLEHACNTLTTEAVPYAQIFGICQLLSFICTVESWGWAYDVALGTHNLMIQSIFQQVNITNRTKFGCLKAFAEALESTSLTASPNFTEHVRMLADLFEAMPVWTNFPLSFKIMLVRLFKSGLGGLAAMTTQRSGDTILEYFHRIRAKLLANAVRESNENLSVSMVEVCLSFHEQTHSPLRSLIELDNIRNGLCDPSTEKRTVFGKLLEWVPPYFWLQCSVDQNVRTTSVVEAQMSDRDSELLRPEHCTSLMGIFGIGDVDANASFATVMEHLTNIYSQYNAPTSSDLSPSHSYVCIMYWAAWQCAKACVHSKLRTTHGGPEKVFQLTERALRVALSSDDPSDKEKWLGSKAQTSGLLLFTERFILQIVAAASGRVIGSVHQTPQSVSAFFQVNQKTCLEWVKRVEPFMFHLFSRIGNVEATMLYGTKLLEDLASYHVAELPFDLSTNARILTCMTDALIEGHFVDIISAIPRWFQGNSSDVPIDLHKDLEEFQVNEFVTSWRFMAQNQWEDAQAYWLSSTVKDADHGSTTLDALRHVTAHKLEDFQAMSRDTRQEFVQQDSNGDEAAQILQKLQSFDLQNDNSTSFNQVSALERIVDNYIRRNSSVFGEEAVLVDLDAQSRFMRHLITSNQISPAPFNAMDDPRLALIALGASQMKGVNLASLPHTSELCRILEGMATECPKVGLALAAKTDPKESSFDIGYAKALLQRQTGDNDGAIYKLSQLVNLGIKHPDQEQAPSGSEVFKRIWQFLNAGSGQYQETEDADTLYAMGIIEDKLLQRAITQYPQDKMLWKSYGEYHYRRGTAIVHDLEAGEGSIAVTANIFALIESYISQSTQSPKESKELLKTFLRKTRELLLFDEEVSNLSGYEKHFTAIASHVPLHMSQGLLTELMGLRLIILAEYRQAMHGLFSFLKWTEEGNGSDLTTTMLKLINVLATHGATLATEFTTYAHTCEITPWLRVLPQLLVRLQHPHVGVRSVVRILVRRLAQQFPHQVIYPLLVCEASSKMGDIQKEAVGTVLNAIHEDNPNLVRTMRMFLGELDRCAVLWEEQWTQLLSSLQFDVVRIFGSISKEWRALDRDQSLDSHSRTRKKISFYGDALFPIIKRLKALQEKIKGPPITKHQIWFMQEFGRRIMSAMKAFESPVSHKDYKVGWDKWLKLLRQFTQLINRPRILKLEDISPRLANGSFADVWLPTSSQSATLVAVQSFVDQIVVLPTKTKPKKLVVQFDDGSRHAFLLKGLEDLHLDQRIMQFLSTSNEILYSPRAKNGQRRARTYHVIPINDHSGLIQWVENATPLYHLFRRWQTRDVPHNSTSKSTNTGGSTRANLPPSTSRTHCPRNVLRDVWDEMTKTAPLDLLHLEIWASSVNAKDRFRKIQAYTQSVAVMSILGYIVGLGDRHLDNILLDAQQGEIIHIDYNVCFEKGASLRIPEVVPFRLTKNLVKALGFNDVQGSFKEICIATLRSLRSHEDILVHLMDTFVYDPLLDWQKELNKQAEDNVKEIRSNFLSLRRRIKESLPHLKPSALSAKTVLKKLKQTVALGDNSDLQTTLSQLMRATTALQEFIYDVMPIIDVMTAMDDDLVDELPEVRDIARTIRSSWDSMSEEYNATLSWLESTEADNADSDDVDIQAMWTTTKIDEFGSAMDSVLSNLRRFLDVDVDDKTKPEARTGAATKYNLLPRGGPESSLPGSGRDGLSTQGDVTVNDSSSSQNAHTQVQQRNAYAMKIVKRVQEKLDGKDWGQQLDVEAQVTKIIHEATNPDNLCRMFEGWTSWV</sequence>
<keyword evidence="6" id="KW-0866">Nonsense-mediated mRNA decay</keyword>
<dbReference type="GO" id="GO:0005634">
    <property type="term" value="C:nucleus"/>
    <property type="evidence" value="ECO:0007669"/>
    <property type="project" value="TreeGrafter"/>
</dbReference>
<organism evidence="13 14">
    <name type="scientific">Bifiguratus adelaidae</name>
    <dbReference type="NCBI Taxonomy" id="1938954"/>
    <lineage>
        <taxon>Eukaryota</taxon>
        <taxon>Fungi</taxon>
        <taxon>Fungi incertae sedis</taxon>
        <taxon>Mucoromycota</taxon>
        <taxon>Mucoromycotina</taxon>
        <taxon>Endogonomycetes</taxon>
        <taxon>Endogonales</taxon>
        <taxon>Endogonales incertae sedis</taxon>
        <taxon>Bifiguratus</taxon>
    </lineage>
</organism>
<feature type="compositionally biased region" description="Polar residues" evidence="10">
    <location>
        <begin position="2180"/>
        <end position="2202"/>
    </location>
</feature>
<evidence type="ECO:0000256" key="10">
    <source>
        <dbReference type="SAM" id="MobiDB-lite"/>
    </source>
</evidence>
<feature type="compositionally biased region" description="Low complexity" evidence="10">
    <location>
        <begin position="1797"/>
        <end position="1809"/>
    </location>
</feature>
<comment type="catalytic activity">
    <reaction evidence="8">
        <text>L-seryl-[protein] + ATP = O-phospho-L-seryl-[protein] + ADP + H(+)</text>
        <dbReference type="Rhea" id="RHEA:17989"/>
        <dbReference type="Rhea" id="RHEA-COMP:9863"/>
        <dbReference type="Rhea" id="RHEA-COMP:11604"/>
        <dbReference type="ChEBI" id="CHEBI:15378"/>
        <dbReference type="ChEBI" id="CHEBI:29999"/>
        <dbReference type="ChEBI" id="CHEBI:30616"/>
        <dbReference type="ChEBI" id="CHEBI:83421"/>
        <dbReference type="ChEBI" id="CHEBI:456216"/>
        <dbReference type="EC" id="2.7.11.1"/>
    </reaction>
</comment>
<feature type="domain" description="FATC" evidence="12">
    <location>
        <begin position="2226"/>
        <end position="2258"/>
    </location>
</feature>
<evidence type="ECO:0000256" key="1">
    <source>
        <dbReference type="ARBA" id="ARBA00012513"/>
    </source>
</evidence>
<keyword evidence="14" id="KW-1185">Reference proteome</keyword>
<dbReference type="PROSITE" id="PS50290">
    <property type="entry name" value="PI3_4_KINASE_3"/>
    <property type="match status" value="1"/>
</dbReference>
<dbReference type="SMART" id="SM01343">
    <property type="entry name" value="FATC"/>
    <property type="match status" value="1"/>
</dbReference>
<dbReference type="EC" id="2.7.11.1" evidence="1"/>
<dbReference type="Pfam" id="PF00454">
    <property type="entry name" value="PI3_PI4_kinase"/>
    <property type="match status" value="1"/>
</dbReference>
<evidence type="ECO:0000256" key="5">
    <source>
        <dbReference type="ARBA" id="ARBA00022840"/>
    </source>
</evidence>
<dbReference type="SUPFAM" id="SSF56112">
    <property type="entry name" value="Protein kinase-like (PK-like)"/>
    <property type="match status" value="1"/>
</dbReference>
<dbReference type="OrthoDB" id="381190at2759"/>
<gene>
    <name evidence="13" type="ORF">BZG36_02378</name>
</gene>
<comment type="caution">
    <text evidence="13">The sequence shown here is derived from an EMBL/GenBank/DDBJ whole genome shotgun (WGS) entry which is preliminary data.</text>
</comment>
<dbReference type="Pfam" id="PF15785">
    <property type="entry name" value="SMG1"/>
    <property type="match status" value="1"/>
</dbReference>
<dbReference type="GO" id="GO:0005524">
    <property type="term" value="F:ATP binding"/>
    <property type="evidence" value="ECO:0007669"/>
    <property type="project" value="UniProtKB-KW"/>
</dbReference>
<dbReference type="SMART" id="SM01345">
    <property type="entry name" value="Rapamycin_bind"/>
    <property type="match status" value="1"/>
</dbReference>
<dbReference type="InterPro" id="IPR016024">
    <property type="entry name" value="ARM-type_fold"/>
</dbReference>
<dbReference type="InterPro" id="IPR031559">
    <property type="entry name" value="SMG1"/>
</dbReference>
<dbReference type="Gene3D" id="1.10.1070.11">
    <property type="entry name" value="Phosphatidylinositol 3-/4-kinase, catalytic domain"/>
    <property type="match status" value="1"/>
</dbReference>
<dbReference type="Pfam" id="PF23593">
    <property type="entry name" value="HEAT_ATR"/>
    <property type="match status" value="1"/>
</dbReference>
<dbReference type="PANTHER" id="PTHR11139:SF71">
    <property type="entry name" value="SERINE_THREONINE-PROTEIN KINASE SMG1"/>
    <property type="match status" value="1"/>
</dbReference>
<evidence type="ECO:0000256" key="7">
    <source>
        <dbReference type="ARBA" id="ARBA00047899"/>
    </source>
</evidence>
<dbReference type="InterPro" id="IPR050517">
    <property type="entry name" value="DDR_Repair_Kinase"/>
</dbReference>
<evidence type="ECO:0000259" key="11">
    <source>
        <dbReference type="PROSITE" id="PS50290"/>
    </source>
</evidence>
<dbReference type="InterPro" id="IPR003152">
    <property type="entry name" value="FATC_dom"/>
</dbReference>
<dbReference type="Pfam" id="PF02260">
    <property type="entry name" value="FATC"/>
    <property type="match status" value="1"/>
</dbReference>
<dbReference type="GO" id="GO:0004674">
    <property type="term" value="F:protein serine/threonine kinase activity"/>
    <property type="evidence" value="ECO:0007669"/>
    <property type="project" value="UniProtKB-EC"/>
</dbReference>
<protein>
    <recommendedName>
        <fullName evidence="1">non-specific serine/threonine protein kinase</fullName>
        <ecNumber evidence="1">2.7.11.1</ecNumber>
    </recommendedName>
</protein>
<evidence type="ECO:0000256" key="4">
    <source>
        <dbReference type="ARBA" id="ARBA00022777"/>
    </source>
</evidence>